<dbReference type="Gene3D" id="2.40.50.100">
    <property type="match status" value="1"/>
</dbReference>
<evidence type="ECO:0000313" key="9">
    <source>
        <dbReference type="Proteomes" id="UP001597197"/>
    </source>
</evidence>
<evidence type="ECO:0000256" key="2">
    <source>
        <dbReference type="ARBA" id="ARBA00009477"/>
    </source>
</evidence>
<dbReference type="InterPro" id="IPR058625">
    <property type="entry name" value="MdtA-like_BSH"/>
</dbReference>
<gene>
    <name evidence="8" type="ORF">ACFSDX_04695</name>
</gene>
<keyword evidence="4" id="KW-0732">Signal</keyword>
<evidence type="ECO:0000256" key="1">
    <source>
        <dbReference type="ARBA" id="ARBA00004196"/>
    </source>
</evidence>
<feature type="compositionally biased region" description="Low complexity" evidence="3">
    <location>
        <begin position="379"/>
        <end position="392"/>
    </location>
</feature>
<dbReference type="InterPro" id="IPR058626">
    <property type="entry name" value="MdtA-like_b-barrel"/>
</dbReference>
<dbReference type="Pfam" id="PF25917">
    <property type="entry name" value="BSH_RND"/>
    <property type="match status" value="1"/>
</dbReference>
<keyword evidence="9" id="KW-1185">Reference proteome</keyword>
<evidence type="ECO:0000313" key="8">
    <source>
        <dbReference type="EMBL" id="MFD1871711.1"/>
    </source>
</evidence>
<dbReference type="PANTHER" id="PTHR30158">
    <property type="entry name" value="ACRA/E-RELATED COMPONENT OF DRUG EFFLUX TRANSPORTER"/>
    <property type="match status" value="1"/>
</dbReference>
<feature type="chain" id="PRO_5046636787" evidence="4">
    <location>
        <begin position="24"/>
        <end position="392"/>
    </location>
</feature>
<dbReference type="Gene3D" id="1.10.287.470">
    <property type="entry name" value="Helix hairpin bin"/>
    <property type="match status" value="1"/>
</dbReference>
<sequence>MRNLNLLAAARVAPALLVAGLLAACGKKDEAQQAGPPPAVPVAVYKVQAEDVVSADSYPATVVPLNEVQLLAEVTGYLTDIYVQDGQKVTKGQKLYAIDRTRYAAAVDQGRAQLQVARTNYVRVAKDAERYQRLAAQDAIALQQVDVSKADVANARSQIAAAQASLRSLSLDVSHSIITAPLTGTIGIAQVKLGALVSQGQTLLNTVSAEDPIAVDVNIGEQDIARFTKLQQAKGVRQDSIFTLQVPGGQTYKLPGKIVTLDRAVDPQTGTLKVRVQFPNPRRLLKAGMNTSLRVLNQDTGEQLVIPARAVTEQMGEFYVYVVGDSSKVSQRKVLTGTKIKDKTVVRQGLKAGETIVSDGVQNLREGAKVQVGDPSKPASAQGGAAVPAAGK</sequence>
<dbReference type="EMBL" id="JBHUFD010000001">
    <property type="protein sequence ID" value="MFD1871711.1"/>
    <property type="molecule type" value="Genomic_DNA"/>
</dbReference>
<comment type="similarity">
    <text evidence="2">Belongs to the membrane fusion protein (MFP) (TC 8.A.1) family.</text>
</comment>
<dbReference type="NCBIfam" id="TIGR01730">
    <property type="entry name" value="RND_mfp"/>
    <property type="match status" value="1"/>
</dbReference>
<reference evidence="9" key="1">
    <citation type="journal article" date="2019" name="Int. J. Syst. Evol. Microbiol.">
        <title>The Global Catalogue of Microorganisms (GCM) 10K type strain sequencing project: providing services to taxonomists for standard genome sequencing and annotation.</title>
        <authorList>
            <consortium name="The Broad Institute Genomics Platform"/>
            <consortium name="The Broad Institute Genome Sequencing Center for Infectious Disease"/>
            <person name="Wu L."/>
            <person name="Ma J."/>
        </authorList>
    </citation>
    <scope>NUCLEOTIDE SEQUENCE [LARGE SCALE GENOMIC DNA]</scope>
    <source>
        <strain evidence="9">CGMCC 1.15795</strain>
    </source>
</reference>
<protein>
    <submittedName>
        <fullName evidence="8">Efflux RND transporter periplasmic adaptor subunit</fullName>
    </submittedName>
</protein>
<feature type="domain" description="Multidrug resistance protein MdtA-like barrel-sandwich hybrid" evidence="5">
    <location>
        <begin position="67"/>
        <end position="206"/>
    </location>
</feature>
<comment type="subcellular location">
    <subcellularLocation>
        <location evidence="1">Cell envelope</location>
    </subcellularLocation>
</comment>
<dbReference type="Gene3D" id="2.40.420.20">
    <property type="match status" value="1"/>
</dbReference>
<feature type="domain" description="Multidrug resistance protein MdtA-like beta-barrel" evidence="6">
    <location>
        <begin position="212"/>
        <end position="295"/>
    </location>
</feature>
<dbReference type="InterPro" id="IPR006143">
    <property type="entry name" value="RND_pump_MFP"/>
</dbReference>
<dbReference type="Pfam" id="PF25944">
    <property type="entry name" value="Beta-barrel_RND"/>
    <property type="match status" value="1"/>
</dbReference>
<evidence type="ECO:0000259" key="5">
    <source>
        <dbReference type="Pfam" id="PF25917"/>
    </source>
</evidence>
<dbReference type="RefSeq" id="WP_382312027.1">
    <property type="nucleotide sequence ID" value="NZ_JBHUFD010000001.1"/>
</dbReference>
<accession>A0ABW4QQ47</accession>
<comment type="caution">
    <text evidence="8">The sequence shown here is derived from an EMBL/GenBank/DDBJ whole genome shotgun (WGS) entry which is preliminary data.</text>
</comment>
<proteinExistence type="inferred from homology"/>
<dbReference type="Gene3D" id="2.40.30.170">
    <property type="match status" value="1"/>
</dbReference>
<organism evidence="8 9">
    <name type="scientific">Hymenobacter bucti</name>
    <dbReference type="NCBI Taxonomy" id="1844114"/>
    <lineage>
        <taxon>Bacteria</taxon>
        <taxon>Pseudomonadati</taxon>
        <taxon>Bacteroidota</taxon>
        <taxon>Cytophagia</taxon>
        <taxon>Cytophagales</taxon>
        <taxon>Hymenobacteraceae</taxon>
        <taxon>Hymenobacter</taxon>
    </lineage>
</organism>
<feature type="domain" description="Multidrug resistance protein MdtA-like C-terminal permuted SH3" evidence="7">
    <location>
        <begin position="304"/>
        <end position="362"/>
    </location>
</feature>
<name>A0ABW4QQ47_9BACT</name>
<evidence type="ECO:0000256" key="3">
    <source>
        <dbReference type="SAM" id="MobiDB-lite"/>
    </source>
</evidence>
<feature type="signal peptide" evidence="4">
    <location>
        <begin position="1"/>
        <end position="23"/>
    </location>
</feature>
<evidence type="ECO:0000259" key="7">
    <source>
        <dbReference type="Pfam" id="PF25967"/>
    </source>
</evidence>
<feature type="region of interest" description="Disordered" evidence="3">
    <location>
        <begin position="370"/>
        <end position="392"/>
    </location>
</feature>
<dbReference type="InterPro" id="IPR058627">
    <property type="entry name" value="MdtA-like_C"/>
</dbReference>
<dbReference type="SUPFAM" id="SSF111369">
    <property type="entry name" value="HlyD-like secretion proteins"/>
    <property type="match status" value="1"/>
</dbReference>
<evidence type="ECO:0000259" key="6">
    <source>
        <dbReference type="Pfam" id="PF25944"/>
    </source>
</evidence>
<dbReference type="PROSITE" id="PS51257">
    <property type="entry name" value="PROKAR_LIPOPROTEIN"/>
    <property type="match status" value="1"/>
</dbReference>
<dbReference type="Proteomes" id="UP001597197">
    <property type="component" value="Unassembled WGS sequence"/>
</dbReference>
<dbReference type="Pfam" id="PF25967">
    <property type="entry name" value="RND-MFP_C"/>
    <property type="match status" value="1"/>
</dbReference>
<evidence type="ECO:0000256" key="4">
    <source>
        <dbReference type="SAM" id="SignalP"/>
    </source>
</evidence>